<dbReference type="Proteomes" id="UP000029085">
    <property type="component" value="Unassembled WGS sequence"/>
</dbReference>
<comment type="caution">
    <text evidence="7">The sequence shown here is derived from an EMBL/GenBank/DDBJ whole genome shotgun (WGS) entry which is preliminary data.</text>
</comment>
<organism evidence="7 8">
    <name type="scientific">Arenimonas donghaensis DSM 18148 = HO3-R19</name>
    <dbReference type="NCBI Taxonomy" id="1121014"/>
    <lineage>
        <taxon>Bacteria</taxon>
        <taxon>Pseudomonadati</taxon>
        <taxon>Pseudomonadota</taxon>
        <taxon>Gammaproteobacteria</taxon>
        <taxon>Lysobacterales</taxon>
        <taxon>Lysobacteraceae</taxon>
        <taxon>Arenimonas</taxon>
    </lineage>
</organism>
<comment type="subcellular location">
    <subcellularLocation>
        <location evidence="1 6">Cytoplasm</location>
        <location evidence="1 6">Nucleoid</location>
    </subcellularLocation>
</comment>
<dbReference type="STRING" id="1121014.N788_05885"/>
<dbReference type="PANTHER" id="PTHR38103">
    <property type="entry name" value="RECOMBINATION-ASSOCIATED PROTEIN RDGC"/>
    <property type="match status" value="1"/>
</dbReference>
<evidence type="ECO:0000256" key="1">
    <source>
        <dbReference type="ARBA" id="ARBA00004453"/>
    </source>
</evidence>
<keyword evidence="4 6" id="KW-0963">Cytoplasm</keyword>
<sequence length="303" mass="33289">MFFRNLTFFRFPATLAKTLDDLDARLEECKLKPVGPSELMSRGFISPFGRDGATLSHRVGDAIWITLGGEDRLLPAAVVNDHLGRKISEIEDKEGRRLGGRARKRLKEDIVMELLPRAFVRPVRCSATLDLEHGFIAVDTSSRKTAENLVSEVRHALGSFPALPLNAEVSVRAILTGWLAGEPLPPGLALGDECELKDPVDGGAVVRCSRHELEVDEIRQHLEAGKQATRLALVLDDHVGFVLGEDLVIRKLKFLDGAVDQLEGTENDGVQAELDARFALMAGELKRLFAVLEPALKFSRAEA</sequence>
<dbReference type="InterPro" id="IPR007476">
    <property type="entry name" value="RdgC"/>
</dbReference>
<keyword evidence="8" id="KW-1185">Reference proteome</keyword>
<dbReference type="NCBIfam" id="NF001464">
    <property type="entry name" value="PRK00321.1-5"/>
    <property type="match status" value="1"/>
</dbReference>
<gene>
    <name evidence="6" type="primary">rdgC</name>
    <name evidence="7" type="ORF">N788_05885</name>
</gene>
<dbReference type="GO" id="GO:0043590">
    <property type="term" value="C:bacterial nucleoid"/>
    <property type="evidence" value="ECO:0007669"/>
    <property type="project" value="TreeGrafter"/>
</dbReference>
<name>A0A087MGS2_9GAMM</name>
<comment type="function">
    <text evidence="6">May be involved in recombination.</text>
</comment>
<dbReference type="AlphaFoldDB" id="A0A087MGS2"/>
<reference evidence="8" key="1">
    <citation type="submission" date="2013-08" db="EMBL/GenBank/DDBJ databases">
        <title>Genome sequencing of Arenimonas donghaensis.</title>
        <authorList>
            <person name="Chen F."/>
            <person name="Wang G."/>
        </authorList>
    </citation>
    <scope>NUCLEOTIDE SEQUENCE [LARGE SCALE GENOMIC DNA]</scope>
    <source>
        <strain evidence="8">HO3-R19</strain>
    </source>
</reference>
<dbReference type="PANTHER" id="PTHR38103:SF1">
    <property type="entry name" value="RECOMBINATION-ASSOCIATED PROTEIN RDGC"/>
    <property type="match status" value="1"/>
</dbReference>
<dbReference type="GO" id="GO:0005737">
    <property type="term" value="C:cytoplasm"/>
    <property type="evidence" value="ECO:0007669"/>
    <property type="project" value="UniProtKB-UniRule"/>
</dbReference>
<accession>A0A087MGS2</accession>
<dbReference type="HAMAP" id="MF_00194">
    <property type="entry name" value="RdgC"/>
    <property type="match status" value="1"/>
</dbReference>
<evidence type="ECO:0000313" key="7">
    <source>
        <dbReference type="EMBL" id="KFL36075.1"/>
    </source>
</evidence>
<evidence type="ECO:0000256" key="2">
    <source>
        <dbReference type="ARBA" id="ARBA00008657"/>
    </source>
</evidence>
<dbReference type="PATRIC" id="fig|1121014.3.peg.2082"/>
<dbReference type="EMBL" id="AVCJ01000034">
    <property type="protein sequence ID" value="KFL36075.1"/>
    <property type="molecule type" value="Genomic_DNA"/>
</dbReference>
<evidence type="ECO:0000313" key="8">
    <source>
        <dbReference type="Proteomes" id="UP000029085"/>
    </source>
</evidence>
<dbReference type="Pfam" id="PF04381">
    <property type="entry name" value="RdgC"/>
    <property type="match status" value="1"/>
</dbReference>
<evidence type="ECO:0000256" key="4">
    <source>
        <dbReference type="ARBA" id="ARBA00022490"/>
    </source>
</evidence>
<keyword evidence="5 6" id="KW-0233">DNA recombination</keyword>
<dbReference type="RefSeq" id="WP_034224857.1">
    <property type="nucleotide sequence ID" value="NZ_AVCJ01000034.1"/>
</dbReference>
<dbReference type="GO" id="GO:0000018">
    <property type="term" value="P:regulation of DNA recombination"/>
    <property type="evidence" value="ECO:0007669"/>
    <property type="project" value="TreeGrafter"/>
</dbReference>
<comment type="similarity">
    <text evidence="2 6">Belongs to the RdgC family.</text>
</comment>
<reference evidence="7 8" key="2">
    <citation type="journal article" date="2015" name="Stand. Genomic Sci.">
        <title>High quality draft genomic sequence of Arenimonas donghaensis DSM 18148(T).</title>
        <authorList>
            <person name="Chen F."/>
            <person name="Wang H."/>
            <person name="Cao Y."/>
            <person name="Li X."/>
            <person name="Wang G."/>
        </authorList>
    </citation>
    <scope>NUCLEOTIDE SEQUENCE [LARGE SCALE GENOMIC DNA]</scope>
    <source>
        <strain evidence="7 8">HO3-R19</strain>
    </source>
</reference>
<evidence type="ECO:0000256" key="6">
    <source>
        <dbReference type="HAMAP-Rule" id="MF_00194"/>
    </source>
</evidence>
<evidence type="ECO:0000256" key="5">
    <source>
        <dbReference type="ARBA" id="ARBA00023172"/>
    </source>
</evidence>
<dbReference type="OrthoDB" id="5290530at2"/>
<proteinExistence type="inferred from homology"/>
<dbReference type="GO" id="GO:0003690">
    <property type="term" value="F:double-stranded DNA binding"/>
    <property type="evidence" value="ECO:0007669"/>
    <property type="project" value="TreeGrafter"/>
</dbReference>
<evidence type="ECO:0000256" key="3">
    <source>
        <dbReference type="ARBA" id="ARBA00022296"/>
    </source>
</evidence>
<dbReference type="GO" id="GO:0006310">
    <property type="term" value="P:DNA recombination"/>
    <property type="evidence" value="ECO:0007669"/>
    <property type="project" value="UniProtKB-UniRule"/>
</dbReference>
<protein>
    <recommendedName>
        <fullName evidence="3 6">Recombination-associated protein RdgC</fullName>
    </recommendedName>
</protein>